<dbReference type="eggNOG" id="ENOG50317NF">
    <property type="taxonomic scope" value="Bacteria"/>
</dbReference>
<keyword evidence="5" id="KW-1185">Reference proteome</keyword>
<feature type="signal peptide" evidence="3">
    <location>
        <begin position="1"/>
        <end position="20"/>
    </location>
</feature>
<evidence type="ECO:0000256" key="3">
    <source>
        <dbReference type="SAM" id="SignalP"/>
    </source>
</evidence>
<feature type="compositionally biased region" description="Low complexity" evidence="1">
    <location>
        <begin position="27"/>
        <end position="37"/>
    </location>
</feature>
<evidence type="ECO:0000256" key="2">
    <source>
        <dbReference type="SAM" id="Phobius"/>
    </source>
</evidence>
<accession>F0SSM5</accession>
<dbReference type="Proteomes" id="UP000006860">
    <property type="component" value="Chromosome"/>
</dbReference>
<evidence type="ECO:0000313" key="4">
    <source>
        <dbReference type="EMBL" id="ADY60341.1"/>
    </source>
</evidence>
<dbReference type="RefSeq" id="WP_013629065.1">
    <property type="nucleotide sequence ID" value="NC_015174.1"/>
</dbReference>
<feature type="transmembrane region" description="Helical" evidence="2">
    <location>
        <begin position="116"/>
        <end position="137"/>
    </location>
</feature>
<feature type="transmembrane region" description="Helical" evidence="2">
    <location>
        <begin position="183"/>
        <end position="204"/>
    </location>
</feature>
<feature type="transmembrane region" description="Helical" evidence="2">
    <location>
        <begin position="149"/>
        <end position="171"/>
    </location>
</feature>
<feature type="region of interest" description="Disordered" evidence="1">
    <location>
        <begin position="22"/>
        <end position="90"/>
    </location>
</feature>
<reference evidence="5" key="1">
    <citation type="submission" date="2011-02" db="EMBL/GenBank/DDBJ databases">
        <title>The complete genome of Planctomyces brasiliensis DSM 5305.</title>
        <authorList>
            <person name="Lucas S."/>
            <person name="Copeland A."/>
            <person name="Lapidus A."/>
            <person name="Bruce D."/>
            <person name="Goodwin L."/>
            <person name="Pitluck S."/>
            <person name="Kyrpides N."/>
            <person name="Mavromatis K."/>
            <person name="Pagani I."/>
            <person name="Ivanova N."/>
            <person name="Ovchinnikova G."/>
            <person name="Lu M."/>
            <person name="Detter J.C."/>
            <person name="Han C."/>
            <person name="Land M."/>
            <person name="Hauser L."/>
            <person name="Markowitz V."/>
            <person name="Cheng J.-F."/>
            <person name="Hugenholtz P."/>
            <person name="Woyke T."/>
            <person name="Wu D."/>
            <person name="Tindall B."/>
            <person name="Pomrenke H.G."/>
            <person name="Brambilla E."/>
            <person name="Klenk H.-P."/>
            <person name="Eisen J.A."/>
        </authorList>
    </citation>
    <scope>NUCLEOTIDE SEQUENCE [LARGE SCALE GENOMIC DNA]</scope>
    <source>
        <strain evidence="5">ATCC 49424 / DSM 5305 / JCM 21570 / NBRC 103401 / IFAM 1448</strain>
    </source>
</reference>
<sequence length="228" mass="24496">MKSVLGSLLMLLVLASVGFAQDESGSTAPPATDPPAETTEETVETTEKEAETDLNKTLEDAAETAQKTAKEAGEYVSEQSEKVRQQLDESEEAKEVSAGILNPIYSLAEYMSFASFHWVAFALMVSGVVSFALQLVLGKLVVLARGGFSLVEIFGDAQAFLISLVGLFLTTQAAAENSTFTESAGAVLTATAVGLVVGIIFYYWGQSIEIQAVKGRRVEQREEKARRK</sequence>
<keyword evidence="2" id="KW-0812">Transmembrane</keyword>
<organism evidence="4 5">
    <name type="scientific">Rubinisphaera brasiliensis (strain ATCC 49424 / DSM 5305 / JCM 21570 / IAM 15109 / NBRC 103401 / IFAM 1448)</name>
    <name type="common">Planctomyces brasiliensis</name>
    <dbReference type="NCBI Taxonomy" id="756272"/>
    <lineage>
        <taxon>Bacteria</taxon>
        <taxon>Pseudomonadati</taxon>
        <taxon>Planctomycetota</taxon>
        <taxon>Planctomycetia</taxon>
        <taxon>Planctomycetales</taxon>
        <taxon>Planctomycetaceae</taxon>
        <taxon>Rubinisphaera</taxon>
    </lineage>
</organism>
<feature type="compositionally biased region" description="Basic and acidic residues" evidence="1">
    <location>
        <begin position="68"/>
        <end position="87"/>
    </location>
</feature>
<proteinExistence type="predicted"/>
<feature type="chain" id="PRO_5003260852" evidence="3">
    <location>
        <begin position="21"/>
        <end position="228"/>
    </location>
</feature>
<evidence type="ECO:0000256" key="1">
    <source>
        <dbReference type="SAM" id="MobiDB-lite"/>
    </source>
</evidence>
<gene>
    <name evidence="4" type="ordered locus">Plabr_2741</name>
</gene>
<dbReference type="KEGG" id="pbs:Plabr_2741"/>
<dbReference type="AlphaFoldDB" id="F0SSM5"/>
<evidence type="ECO:0000313" key="5">
    <source>
        <dbReference type="Proteomes" id="UP000006860"/>
    </source>
</evidence>
<feature type="compositionally biased region" description="Basic and acidic residues" evidence="1">
    <location>
        <begin position="45"/>
        <end position="59"/>
    </location>
</feature>
<name>F0SSM5_RUBBR</name>
<protein>
    <submittedName>
        <fullName evidence="4">Uncharacterized protein</fullName>
    </submittedName>
</protein>
<keyword evidence="2" id="KW-1133">Transmembrane helix</keyword>
<keyword evidence="3" id="KW-0732">Signal</keyword>
<dbReference type="OrthoDB" id="212416at2"/>
<dbReference type="EMBL" id="CP002546">
    <property type="protein sequence ID" value="ADY60341.1"/>
    <property type="molecule type" value="Genomic_DNA"/>
</dbReference>
<keyword evidence="2" id="KW-0472">Membrane</keyword>
<dbReference type="HOGENOM" id="CLU_105868_0_0_0"/>